<dbReference type="EMBL" id="FZNR01000014">
    <property type="protein sequence ID" value="SNS37742.1"/>
    <property type="molecule type" value="Genomic_DNA"/>
</dbReference>
<dbReference type="OrthoDB" id="564639at2"/>
<dbReference type="InterPro" id="IPR029055">
    <property type="entry name" value="Ntn_hydrolases_N"/>
</dbReference>
<gene>
    <name evidence="1" type="ORF">SAMN06264365_114178</name>
</gene>
<reference evidence="1 2" key="1">
    <citation type="submission" date="2017-06" db="EMBL/GenBank/DDBJ databases">
        <authorList>
            <person name="Kim H.J."/>
            <person name="Triplett B.A."/>
        </authorList>
    </citation>
    <scope>NUCLEOTIDE SEQUENCE [LARGE SCALE GENOMIC DNA]</scope>
    <source>
        <strain evidence="1 2">DSM 43151</strain>
    </source>
</reference>
<keyword evidence="2" id="KW-1185">Reference proteome</keyword>
<dbReference type="RefSeq" id="WP_089296697.1">
    <property type="nucleotide sequence ID" value="NZ_BOMU01000069.1"/>
</dbReference>
<accession>A0A239E183</accession>
<organism evidence="1 2">
    <name type="scientific">Actinoplanes regularis</name>
    <dbReference type="NCBI Taxonomy" id="52697"/>
    <lineage>
        <taxon>Bacteria</taxon>
        <taxon>Bacillati</taxon>
        <taxon>Actinomycetota</taxon>
        <taxon>Actinomycetes</taxon>
        <taxon>Micromonosporales</taxon>
        <taxon>Micromonosporaceae</taxon>
        <taxon>Actinoplanes</taxon>
    </lineage>
</organism>
<proteinExistence type="predicted"/>
<dbReference type="SUPFAM" id="SSF52402">
    <property type="entry name" value="Adenine nucleotide alpha hydrolases-like"/>
    <property type="match status" value="1"/>
</dbReference>
<dbReference type="Proteomes" id="UP000198415">
    <property type="component" value="Unassembled WGS sequence"/>
</dbReference>
<protein>
    <submittedName>
        <fullName evidence="1">Asparagine synthase (Glutamine-hydrolysing)</fullName>
    </submittedName>
</protein>
<dbReference type="InterPro" id="IPR014729">
    <property type="entry name" value="Rossmann-like_a/b/a_fold"/>
</dbReference>
<dbReference type="SUPFAM" id="SSF56235">
    <property type="entry name" value="N-terminal nucleophile aminohydrolases (Ntn hydrolases)"/>
    <property type="match status" value="1"/>
</dbReference>
<dbReference type="Gene3D" id="3.60.20.10">
    <property type="entry name" value="Glutamine Phosphoribosylpyrophosphate, subunit 1, domain 1"/>
    <property type="match status" value="1"/>
</dbReference>
<dbReference type="Gene3D" id="3.40.50.620">
    <property type="entry name" value="HUPs"/>
    <property type="match status" value="1"/>
</dbReference>
<name>A0A239E183_9ACTN</name>
<evidence type="ECO:0000313" key="2">
    <source>
        <dbReference type="Proteomes" id="UP000198415"/>
    </source>
</evidence>
<dbReference type="AlphaFoldDB" id="A0A239E183"/>
<sequence length="594" mass="62909">MRSFLAVSGQLAISGGAELPPAVLAHLTGTPTVTRTATGWVAMDGPDPTDRVESGAFTVRLGKAARTRGGDVSTQALGILLREGAKVDGAPLAALIPPFAAAHSDGPDAPVIVATDWLGFRQLFWWQGPGVAAVSTSALALRALAGAELDRPALAVQSLVGWQVGTRTVFAGVDKVPAGNLAILENGAVTLHRYVEESLAVGGPPPSVEEAATEQAALMTEFHQAYLRDHPRSVLQLTGGQDTRVLLAAIPPDLRRGLPALTLDAHGGTDSRFATRLADLTGLKLHIHWLDDGPEVTPGEAHELALRAARELDCMASPLALAPLLRAEARLDQGHRLSGLGGETCRGFYYFGQPSGATTAPKLIEKLATWRLYANEAVETEALEPGFAASARADALEVITASFDGYPSDWLAATDHFYLYQRMQRWSGAHGSFAAANRHFINPMFDRRFIQLAHAVRPEEKRGGLLTGRLISLLDPALAAVPLDSGLIPNRLGRPGLAARTAAARVTARKAARKIRQKLRGQGRPQLGAAEMAALVVAHWRSEPDAAAPLRTTGLVREAWLADVLAGRTAPAPATVAFLVNLLAIADPRAARQT</sequence>
<evidence type="ECO:0000313" key="1">
    <source>
        <dbReference type="EMBL" id="SNS37742.1"/>
    </source>
</evidence>